<proteinExistence type="predicted"/>
<keyword evidence="2" id="KW-1185">Reference proteome</keyword>
<evidence type="ECO:0000313" key="1">
    <source>
        <dbReference type="EMBL" id="NDW22800.1"/>
    </source>
</evidence>
<comment type="caution">
    <text evidence="1">The sequence shown here is derived from an EMBL/GenBank/DDBJ whole genome shotgun (WGS) entry which is preliminary data.</text>
</comment>
<accession>A0A6L9MYQ1</accession>
<dbReference type="AlphaFoldDB" id="A0A6L9MYQ1"/>
<gene>
    <name evidence="1" type="ORF">GTW09_14825</name>
</gene>
<reference evidence="1 2" key="1">
    <citation type="submission" date="2020-01" db="EMBL/GenBank/DDBJ databases">
        <title>Genomes of bacteria type strains.</title>
        <authorList>
            <person name="Chen J."/>
            <person name="Zhu S."/>
            <person name="Yang J."/>
        </authorList>
    </citation>
    <scope>NUCLEOTIDE SEQUENCE [LARGE SCALE GENOMIC DNA]</scope>
    <source>
        <strain evidence="1 2">LMG 22958</strain>
    </source>
</reference>
<protein>
    <submittedName>
        <fullName evidence="1">Uncharacterized protein</fullName>
    </submittedName>
</protein>
<sequence>MSTLFTKFTTSKSPTNVAEKVAFSKKECNYADNYYGDQVCVEVKIQKPRVNLHLGVQA</sequence>
<organism evidence="1 2">
    <name type="scientific">Alteromonas hispanica</name>
    <dbReference type="NCBI Taxonomy" id="315421"/>
    <lineage>
        <taxon>Bacteria</taxon>
        <taxon>Pseudomonadati</taxon>
        <taxon>Pseudomonadota</taxon>
        <taxon>Gammaproteobacteria</taxon>
        <taxon>Alteromonadales</taxon>
        <taxon>Alteromonadaceae</taxon>
        <taxon>Alteromonas/Salinimonas group</taxon>
        <taxon>Alteromonas</taxon>
    </lineage>
</organism>
<name>A0A6L9MYQ1_9ALTE</name>
<evidence type="ECO:0000313" key="2">
    <source>
        <dbReference type="Proteomes" id="UP000478837"/>
    </source>
</evidence>
<dbReference type="RefSeq" id="WP_163112518.1">
    <property type="nucleotide sequence ID" value="NZ_JAAAWP010000010.1"/>
</dbReference>
<dbReference type="Proteomes" id="UP000478837">
    <property type="component" value="Unassembled WGS sequence"/>
</dbReference>
<dbReference type="EMBL" id="JAAAWP010000010">
    <property type="protein sequence ID" value="NDW22800.1"/>
    <property type="molecule type" value="Genomic_DNA"/>
</dbReference>